<accession>B0SJM6</accession>
<gene>
    <name evidence="3" type="ordered locus">LEPBI_I0461</name>
</gene>
<dbReference type="OrthoDB" id="344967at2"/>
<dbReference type="RefSeq" id="WP_012387486.1">
    <property type="nucleotide sequence ID" value="NC_010602.1"/>
</dbReference>
<dbReference type="BioCyc" id="LBIF456481:LEPBI_RS02255-MONOMER"/>
<reference evidence="3 4" key="1">
    <citation type="journal article" date="2008" name="PLoS ONE">
        <title>Genome sequence of the saprophyte Leptospira biflexa provides insights into the evolution of Leptospira and the pathogenesis of leptospirosis.</title>
        <authorList>
            <person name="Picardeau M."/>
            <person name="Bulach D.M."/>
            <person name="Bouchier C."/>
            <person name="Zuerner R.L."/>
            <person name="Zidane N."/>
            <person name="Wilson P.J."/>
            <person name="Creno S."/>
            <person name="Kuczek E.S."/>
            <person name="Bommezzadri S."/>
            <person name="Davis J.C."/>
            <person name="McGrath A."/>
            <person name="Johnson M.J."/>
            <person name="Boursaux-Eude C."/>
            <person name="Seemann T."/>
            <person name="Rouy Z."/>
            <person name="Coppel R.L."/>
            <person name="Rood J.I."/>
            <person name="Lajus A."/>
            <person name="Davies J.K."/>
            <person name="Medigue C."/>
            <person name="Adler B."/>
        </authorList>
    </citation>
    <scope>NUCLEOTIDE SEQUENCE [LARGE SCALE GENOMIC DNA]</scope>
    <source>
        <strain evidence="4">Patoc 1 / ATCC 23582 / Paris</strain>
    </source>
</reference>
<dbReference type="PANTHER" id="PTHR34408">
    <property type="entry name" value="FAMILY PROTEIN, PUTATIVE-RELATED"/>
    <property type="match status" value="1"/>
</dbReference>
<protein>
    <recommendedName>
        <fullName evidence="2">SH3 domain-containing protein</fullName>
    </recommendedName>
</protein>
<evidence type="ECO:0000313" key="4">
    <source>
        <dbReference type="Proteomes" id="UP000001847"/>
    </source>
</evidence>
<dbReference type="EMBL" id="CP000786">
    <property type="protein sequence ID" value="ABZ96599.1"/>
    <property type="molecule type" value="Genomic_DNA"/>
</dbReference>
<feature type="domain" description="SH3" evidence="2">
    <location>
        <begin position="29"/>
        <end position="94"/>
    </location>
</feature>
<dbReference type="PANTHER" id="PTHR34408:SF1">
    <property type="entry name" value="GLYCOSYL HYDROLASE FAMILY 19 DOMAIN-CONTAINING PROTEIN HI_1415"/>
    <property type="match status" value="1"/>
</dbReference>
<dbReference type="SUPFAM" id="SSF50044">
    <property type="entry name" value="SH3-domain"/>
    <property type="match status" value="1"/>
</dbReference>
<dbReference type="Proteomes" id="UP000001847">
    <property type="component" value="Chromosome I"/>
</dbReference>
<name>B0SJM6_LEPBP</name>
<keyword evidence="1" id="KW-0728">SH3 domain</keyword>
<organism evidence="3 4">
    <name type="scientific">Leptospira biflexa serovar Patoc (strain Patoc 1 / ATCC 23582 / Paris)</name>
    <dbReference type="NCBI Taxonomy" id="456481"/>
    <lineage>
        <taxon>Bacteria</taxon>
        <taxon>Pseudomonadati</taxon>
        <taxon>Spirochaetota</taxon>
        <taxon>Spirochaetia</taxon>
        <taxon>Leptospirales</taxon>
        <taxon>Leptospiraceae</taxon>
        <taxon>Leptospira</taxon>
    </lineage>
</organism>
<dbReference type="AlphaFoldDB" id="B0SJM6"/>
<dbReference type="HOGENOM" id="CLU_596897_0_0_12"/>
<dbReference type="InterPro" id="IPR001452">
    <property type="entry name" value="SH3_domain"/>
</dbReference>
<evidence type="ECO:0000259" key="2">
    <source>
        <dbReference type="PROSITE" id="PS50002"/>
    </source>
</evidence>
<dbReference type="PROSITE" id="PS50002">
    <property type="entry name" value="SH3"/>
    <property type="match status" value="1"/>
</dbReference>
<keyword evidence="4" id="KW-1185">Reference proteome</keyword>
<evidence type="ECO:0000256" key="1">
    <source>
        <dbReference type="ARBA" id="ARBA00022443"/>
    </source>
</evidence>
<sequence>MKKVLCLVLIELFFFDCKSSNTIVEATSVISGFAYTIQSVPIYKDPDTKTEILLTVSKGSRLEVMDHPNREFWKVSYNENVGYIPRTFHTEQKSNFVSVFHFVDHRLPTREIQILGDKVRLREKPFLDSKVLTALSKNSNLEIIAIGKLFQSIETYFDVWYFVKSKNGIEGFVYGGFIPKFSHSIQLYSNMKNPLWMDVRNPDAFVASPGTDEFAEPLSSYCGKGRENSYNRKIHGGIELISGIANHKGINYYLVDELYNDMEGCSGVTLWISEKEVTLVEDVKAYTEKKYAKNFDPKLLKILKVENYKALSVRKLEESETYLHNFYQIEYDLRDNNLGHSTFVYQDPKKDYFHLVEASQLYFGDMNKDKIPEIFVCYTDGLNSFMGDLFVFQNGDYQSVLQFTPEDEFSGVRFTEDRIEFAFDGAVDGCPFDERFSETAKKISRYKLVNGSLQKSKL</sequence>
<dbReference type="Gene3D" id="2.30.30.40">
    <property type="entry name" value="SH3 Domains"/>
    <property type="match status" value="2"/>
</dbReference>
<dbReference type="KEGG" id="lbi:LEPBI_I0461"/>
<dbReference type="InterPro" id="IPR036028">
    <property type="entry name" value="SH3-like_dom_sf"/>
</dbReference>
<proteinExistence type="predicted"/>
<evidence type="ECO:0000313" key="3">
    <source>
        <dbReference type="EMBL" id="ABZ96599.1"/>
    </source>
</evidence>
<dbReference type="InterPro" id="IPR052354">
    <property type="entry name" value="Cell_Wall_Dynamics_Protein"/>
</dbReference>